<name>A0A1G1X5G9_9BACT</name>
<dbReference type="Gene3D" id="3.10.180.10">
    <property type="entry name" value="2,3-Dihydroxybiphenyl 1,2-Dioxygenase, domain 1"/>
    <property type="match status" value="1"/>
</dbReference>
<dbReference type="CDD" id="cd07247">
    <property type="entry name" value="SgaA_N_like"/>
    <property type="match status" value="1"/>
</dbReference>
<dbReference type="InterPro" id="IPR037523">
    <property type="entry name" value="VOC_core"/>
</dbReference>
<dbReference type="PANTHER" id="PTHR33993:SF2">
    <property type="entry name" value="VOC DOMAIN-CONTAINING PROTEIN"/>
    <property type="match status" value="1"/>
</dbReference>
<dbReference type="SUPFAM" id="SSF54593">
    <property type="entry name" value="Glyoxalase/Bleomycin resistance protein/Dihydroxybiphenyl dioxygenase"/>
    <property type="match status" value="1"/>
</dbReference>
<protein>
    <submittedName>
        <fullName evidence="3">Glyoxalase</fullName>
    </submittedName>
</protein>
<accession>A0A1G1X5G9</accession>
<dbReference type="Proteomes" id="UP000177528">
    <property type="component" value="Unassembled WGS sequence"/>
</dbReference>
<evidence type="ECO:0000259" key="2">
    <source>
        <dbReference type="PROSITE" id="PS51819"/>
    </source>
</evidence>
<feature type="domain" description="VOC" evidence="2">
    <location>
        <begin position="3"/>
        <end position="130"/>
    </location>
</feature>
<dbReference type="EMBL" id="MHHR01000002">
    <property type="protein sequence ID" value="OGY35258.1"/>
    <property type="molecule type" value="Genomic_DNA"/>
</dbReference>
<organism evidence="3 4">
    <name type="scientific">Candidatus Andersenbacteria bacterium RIFCSPHIGHO2_12_FULL_45_11</name>
    <dbReference type="NCBI Taxonomy" id="1797281"/>
    <lineage>
        <taxon>Bacteria</taxon>
        <taxon>Candidatus Anderseniibacteriota</taxon>
    </lineage>
</organism>
<sequence length="135" mass="14771">MNRVVHFEIHAEDPARASKFYSDVFGWDIQKWGDMPYWVVMTKGKDKSEDTSKWPGIDGGLVPRKGAAPEDGAATNAFVCTMDVENLDAMLTSVNTAGGTTVVPKYAIPTMGWIAYCKDTEGNIFGMMQADPTAK</sequence>
<dbReference type="InterPro" id="IPR029068">
    <property type="entry name" value="Glyas_Bleomycin-R_OHBP_Dase"/>
</dbReference>
<feature type="region of interest" description="Disordered" evidence="1">
    <location>
        <begin position="48"/>
        <end position="68"/>
    </location>
</feature>
<evidence type="ECO:0000313" key="3">
    <source>
        <dbReference type="EMBL" id="OGY35258.1"/>
    </source>
</evidence>
<comment type="caution">
    <text evidence="3">The sequence shown here is derived from an EMBL/GenBank/DDBJ whole genome shotgun (WGS) entry which is preliminary data.</text>
</comment>
<dbReference type="AlphaFoldDB" id="A0A1G1X5G9"/>
<reference evidence="3 4" key="1">
    <citation type="journal article" date="2016" name="Nat. Commun.">
        <title>Thousands of microbial genomes shed light on interconnected biogeochemical processes in an aquifer system.</title>
        <authorList>
            <person name="Anantharaman K."/>
            <person name="Brown C.T."/>
            <person name="Hug L.A."/>
            <person name="Sharon I."/>
            <person name="Castelle C.J."/>
            <person name="Probst A.J."/>
            <person name="Thomas B.C."/>
            <person name="Singh A."/>
            <person name="Wilkins M.J."/>
            <person name="Karaoz U."/>
            <person name="Brodie E.L."/>
            <person name="Williams K.H."/>
            <person name="Hubbard S.S."/>
            <person name="Banfield J.F."/>
        </authorList>
    </citation>
    <scope>NUCLEOTIDE SEQUENCE [LARGE SCALE GENOMIC DNA]</scope>
</reference>
<dbReference type="PROSITE" id="PS51819">
    <property type="entry name" value="VOC"/>
    <property type="match status" value="1"/>
</dbReference>
<proteinExistence type="predicted"/>
<gene>
    <name evidence="3" type="ORF">A3D99_01145</name>
</gene>
<dbReference type="PANTHER" id="PTHR33993">
    <property type="entry name" value="GLYOXALASE-RELATED"/>
    <property type="match status" value="1"/>
</dbReference>
<dbReference type="Pfam" id="PF22677">
    <property type="entry name" value="Ble-like_N"/>
    <property type="match status" value="1"/>
</dbReference>
<evidence type="ECO:0000313" key="4">
    <source>
        <dbReference type="Proteomes" id="UP000177528"/>
    </source>
</evidence>
<evidence type="ECO:0000256" key="1">
    <source>
        <dbReference type="SAM" id="MobiDB-lite"/>
    </source>
</evidence>
<dbReference type="InterPro" id="IPR052164">
    <property type="entry name" value="Anthracycline_SecMetBiosynth"/>
</dbReference>
<dbReference type="InterPro" id="IPR053863">
    <property type="entry name" value="Glyoxy/Ble-like_N"/>
</dbReference>